<keyword evidence="4" id="KW-0159">Chromosome partition</keyword>
<evidence type="ECO:0000313" key="7">
    <source>
        <dbReference type="EMBL" id="TFK38240.1"/>
    </source>
</evidence>
<evidence type="ECO:0000313" key="8">
    <source>
        <dbReference type="Proteomes" id="UP000308652"/>
    </source>
</evidence>
<dbReference type="PANTHER" id="PTHR12792:SF0">
    <property type="entry name" value="SEPARIN"/>
    <property type="match status" value="1"/>
</dbReference>
<dbReference type="InterPro" id="IPR019734">
    <property type="entry name" value="TPR_rpt"/>
</dbReference>
<dbReference type="PROSITE" id="PS51700">
    <property type="entry name" value="SEPARIN"/>
    <property type="match status" value="1"/>
</dbReference>
<dbReference type="InterPro" id="IPR030397">
    <property type="entry name" value="SEPARIN_core_dom"/>
</dbReference>
<dbReference type="GO" id="GO:0072686">
    <property type="term" value="C:mitotic spindle"/>
    <property type="evidence" value="ECO:0007669"/>
    <property type="project" value="TreeGrafter"/>
</dbReference>
<organism evidence="7 8">
    <name type="scientific">Crucibulum laeve</name>
    <dbReference type="NCBI Taxonomy" id="68775"/>
    <lineage>
        <taxon>Eukaryota</taxon>
        <taxon>Fungi</taxon>
        <taxon>Dikarya</taxon>
        <taxon>Basidiomycota</taxon>
        <taxon>Agaricomycotina</taxon>
        <taxon>Agaricomycetes</taxon>
        <taxon>Agaricomycetidae</taxon>
        <taxon>Agaricales</taxon>
        <taxon>Agaricineae</taxon>
        <taxon>Nidulariaceae</taxon>
        <taxon>Crucibulum</taxon>
    </lineage>
</organism>
<feature type="compositionally biased region" description="Low complexity" evidence="5">
    <location>
        <begin position="415"/>
        <end position="431"/>
    </location>
</feature>
<feature type="domain" description="Peptidase C50" evidence="6">
    <location>
        <begin position="2021"/>
        <end position="2118"/>
    </location>
</feature>
<keyword evidence="8" id="KW-1185">Reference proteome</keyword>
<dbReference type="STRING" id="68775.A0A5C3LZ66"/>
<reference evidence="7 8" key="1">
    <citation type="journal article" date="2019" name="Nat. Ecol. Evol.">
        <title>Megaphylogeny resolves global patterns of mushroom evolution.</title>
        <authorList>
            <person name="Varga T."/>
            <person name="Krizsan K."/>
            <person name="Foldi C."/>
            <person name="Dima B."/>
            <person name="Sanchez-Garcia M."/>
            <person name="Sanchez-Ramirez S."/>
            <person name="Szollosi G.J."/>
            <person name="Szarkandi J.G."/>
            <person name="Papp V."/>
            <person name="Albert L."/>
            <person name="Andreopoulos W."/>
            <person name="Angelini C."/>
            <person name="Antonin V."/>
            <person name="Barry K.W."/>
            <person name="Bougher N.L."/>
            <person name="Buchanan P."/>
            <person name="Buyck B."/>
            <person name="Bense V."/>
            <person name="Catcheside P."/>
            <person name="Chovatia M."/>
            <person name="Cooper J."/>
            <person name="Damon W."/>
            <person name="Desjardin D."/>
            <person name="Finy P."/>
            <person name="Geml J."/>
            <person name="Haridas S."/>
            <person name="Hughes K."/>
            <person name="Justo A."/>
            <person name="Karasinski D."/>
            <person name="Kautmanova I."/>
            <person name="Kiss B."/>
            <person name="Kocsube S."/>
            <person name="Kotiranta H."/>
            <person name="LaButti K.M."/>
            <person name="Lechner B.E."/>
            <person name="Liimatainen K."/>
            <person name="Lipzen A."/>
            <person name="Lukacs Z."/>
            <person name="Mihaltcheva S."/>
            <person name="Morgado L.N."/>
            <person name="Niskanen T."/>
            <person name="Noordeloos M.E."/>
            <person name="Ohm R.A."/>
            <person name="Ortiz-Santana B."/>
            <person name="Ovrebo C."/>
            <person name="Racz N."/>
            <person name="Riley R."/>
            <person name="Savchenko A."/>
            <person name="Shiryaev A."/>
            <person name="Soop K."/>
            <person name="Spirin V."/>
            <person name="Szebenyi C."/>
            <person name="Tomsovsky M."/>
            <person name="Tulloss R.E."/>
            <person name="Uehling J."/>
            <person name="Grigoriev I.V."/>
            <person name="Vagvolgyi C."/>
            <person name="Papp T."/>
            <person name="Martin F.M."/>
            <person name="Miettinen O."/>
            <person name="Hibbett D.S."/>
            <person name="Nagy L.G."/>
        </authorList>
    </citation>
    <scope>NUCLEOTIDE SEQUENCE [LARGE SCALE GENOMIC DNA]</scope>
    <source>
        <strain evidence="7 8">CBS 166.37</strain>
    </source>
</reference>
<evidence type="ECO:0000256" key="2">
    <source>
        <dbReference type="ARBA" id="ARBA00012489"/>
    </source>
</evidence>
<dbReference type="EC" id="3.4.22.49" evidence="2"/>
<accession>A0A5C3LZ66</accession>
<dbReference type="Pfam" id="PF03568">
    <property type="entry name" value="Separin_C"/>
    <property type="match status" value="1"/>
</dbReference>
<name>A0A5C3LZ66_9AGAR</name>
<keyword evidence="3" id="KW-0378">Hydrolase</keyword>
<dbReference type="GO" id="GO:0044732">
    <property type="term" value="C:mitotic spindle pole body"/>
    <property type="evidence" value="ECO:0007669"/>
    <property type="project" value="TreeGrafter"/>
</dbReference>
<evidence type="ECO:0000256" key="3">
    <source>
        <dbReference type="ARBA" id="ARBA00022801"/>
    </source>
</evidence>
<dbReference type="PANTHER" id="PTHR12792">
    <property type="entry name" value="EXTRA SPINDLE POLES 1-RELATED"/>
    <property type="match status" value="1"/>
</dbReference>
<dbReference type="GO" id="GO:0005737">
    <property type="term" value="C:cytoplasm"/>
    <property type="evidence" value="ECO:0007669"/>
    <property type="project" value="TreeGrafter"/>
</dbReference>
<dbReference type="Gene3D" id="1.25.40.10">
    <property type="entry name" value="Tetratricopeptide repeat domain"/>
    <property type="match status" value="1"/>
</dbReference>
<sequence>MATTATRPAPAVSRITRIAKNVKPVPLTTDQLADAFASNVTISNFKGKQKAVAVPALSDEQIRVAAMHAVNSASQALSGLVQSGWKKSVETNSPSKTTAPSASTLAAAAEKHLGMLRKLCPGDLDVERAAISVLAKLVALEMHDLAHTALSEIHSRLCALLNVPIPTSTIPTPSPLHLLLIPIPSPIPTDNILLTLTSTYLAYSLSILSQSTSNIVDLFANTLILPNNTSLLVWVPIFSSLPAKHMDSVLTRAYTALTKLCAVIHATPTPQVKVSTRVKSGASKAKPPTEVGPCPQSLFQLRMYAISCLVHTSPSTIDPSTFWDQAIRFGAAFIKSSTSSSRDEDRATELVLRSYTDLIKRVEKGSDRNMSLIVSGDAKSKSFFAFCEYWMAFAKRAGDICALEQISALIGQAGSSSPPSSISSSPTTFSPDLQPTEAPVAPPMKVPRDKATLVLEGTRICASFAQVTALLEQAIGKYNEKEEGSTTDNDLVRHAKECTILLKNSKSLATLLAPSDEGEPGDRDEGGVKRISGKVDRAFERMRRAGIKLLDSPSISSIVVGLLRACTDVLQRVLTASNHTMAANATTDILTRTLDTLFILARTQLSISDPRTYVPAYEYLSQAASILDFITPSAHADVDISNYMRCVSGAFYNLAGSLYQGTRYGAAVPVLREACVLGGKALAQRKGHVVKGKDEEGWKQLEEQLYRRWELLGVCYSKNGDRKNAYSAFVRCIYTFPYSSSGFSLQTDEKSPTELFSLNQQTKQLAVIVDRVTYIGACELLLPAEEVSLGQSSGDDSITLDSTILGALLERQLDALEPSRWKEGVREITAKLLHEALNLYGADMPVRRARVLVRCMEFGYREHEEAVSQLGLGNVAEMGEEVESLLSDAGLAGDDTLGHYRAQYRATAHIWLALHAHKRVEPAQNTVVAHHTGEACQILKELLLSGAGGRGPRKSGSPKVTRGTRGLSSPKVNAASRAEKNTATASPKARPSRLQRVPAAPRKPVARKKELNPITPKAPTRAALHPVAMNVTATPPRPAMDPNTANTKPSLTFDDFEKFLDLLQLTSRILGLLSLMLPKVHNLNITRRLCEHQLGTSSDGYITASIDLAHEYFNLGKRKRAVTIFNQAMDAVKSGNASNEVCALFFLRFAESLAVIEDVSWSSSVYSEAISLVECLDPEQKGMSTVQRIQTRVRQLEKAAMASRVVALIQYSQEDVSASLEGMKQSLRLWNRAVDTLTQLSSPPSKPASESNPFEMASLKDALPKDGPDAVAKEDRAPKKVYIRRPSMDGLEWRVSEGLFVTLFSLSRAYLARGSALEAEYFAKQAQDLAEALNSPAMVSRALARRGEVQLHLGQLDEGYQNLLRAAELLHDIPGIDIADIYRLRAVYNERIAQNENAQKLYVDIINVLKDLDAAFRQLDGVAFGPRNSIGVSPGGKANKEILVPDLLAAVLRRHIWLLRDESDDVFQALLERFLALPSSSYTKSEENALMAKLTLNNIYERLRSDMFLSSLAESTIALPMGMSSKREMALTPLTNDILSALEQVEKLYWANLALTTHKGSVIDVREAAVSLAIVKAFQTSLGKPGDSEPVVAASLLDASATITLRREMLDAIYYKFPNFQDDLQWPLLSLEGITLPRPLKGVAARFSLDRSLESGAENDEDEVLGLKQYWESIRSKYQTQALDSASLSLSQMKNLPSNWTVIHINVTEDKDTLFVTRQEGGVEEAIPLIFRVPLRRRRDNSNGEDEDEHLGFEDAIEELREIVRLSNEGTKAAVHVKADDEEARVTWWKQRAELDSRMKDLLENIEFCWLGAFKASTILSPRPNLTPEALSDLRAAFDRVFQRSLHFKDKKPKQRLGAHKRNTLSQAQLPSQVALDESLIKCFSTLSPKCKDEEVEDLVYFILDLYQFHGVPVAIAEVDIVQVVVDLRLVLEEHASKTNQRKTSKIAGSSSKDQDEHVFLVLDKNVQGLPWESIPILRGRSVSRIPSIDFLHDRVQFADWKRSRAPVNHPEDSRGAVVNPKNGYFVLNPSGDLGRTEGRFKDWANGMKDVGWDGVMGKSINEQQFLNALKTQDLVIYFGHGGGEQYVRSHKIRSLTSCAATMLWGCSSGALREMGDFDRTGTPHSYMLAGCPTLVANLWDVTDRDIDKFSQSVFDKVGLTPSNAAQWTEQGTKKDGKPIISVVAAVAQSRDSCKLKYLTGAAPVVYGIPFYL</sequence>
<dbReference type="GO" id="GO:0006508">
    <property type="term" value="P:proteolysis"/>
    <property type="evidence" value="ECO:0007669"/>
    <property type="project" value="InterPro"/>
</dbReference>
<feature type="region of interest" description="Disordered" evidence="5">
    <location>
        <begin position="415"/>
        <end position="444"/>
    </location>
</feature>
<evidence type="ECO:0000256" key="4">
    <source>
        <dbReference type="ARBA" id="ARBA00022829"/>
    </source>
</evidence>
<feature type="region of interest" description="Disordered" evidence="5">
    <location>
        <begin position="947"/>
        <end position="1007"/>
    </location>
</feature>
<dbReference type="GO" id="GO:0005634">
    <property type="term" value="C:nucleus"/>
    <property type="evidence" value="ECO:0007669"/>
    <property type="project" value="InterPro"/>
</dbReference>
<dbReference type="InterPro" id="IPR011990">
    <property type="entry name" value="TPR-like_helical_dom_sf"/>
</dbReference>
<proteinExistence type="predicted"/>
<protein>
    <recommendedName>
        <fullName evidence="2">separase</fullName>
        <ecNumber evidence="2">3.4.22.49</ecNumber>
    </recommendedName>
</protein>
<comment type="catalytic activity">
    <reaction evidence="1">
        <text>All bonds known to be hydrolyzed by this endopeptidase have arginine in P1 and an acidic residue in P4. P6 is often occupied by an acidic residue or by a hydroxy-amino-acid residue, the phosphorylation of which enhances cleavage.</text>
        <dbReference type="EC" id="3.4.22.49"/>
    </reaction>
</comment>
<gene>
    <name evidence="7" type="ORF">BDQ12DRAFT_631522</name>
</gene>
<dbReference type="Proteomes" id="UP000308652">
    <property type="component" value="Unassembled WGS sequence"/>
</dbReference>
<evidence type="ECO:0000256" key="1">
    <source>
        <dbReference type="ARBA" id="ARBA00000451"/>
    </source>
</evidence>
<dbReference type="InterPro" id="IPR005314">
    <property type="entry name" value="Peptidase_C50"/>
</dbReference>
<dbReference type="SUPFAM" id="SSF48452">
    <property type="entry name" value="TPR-like"/>
    <property type="match status" value="2"/>
</dbReference>
<dbReference type="EMBL" id="ML213604">
    <property type="protein sequence ID" value="TFK38240.1"/>
    <property type="molecule type" value="Genomic_DNA"/>
</dbReference>
<dbReference type="GO" id="GO:0004197">
    <property type="term" value="F:cysteine-type endopeptidase activity"/>
    <property type="evidence" value="ECO:0007669"/>
    <property type="project" value="InterPro"/>
</dbReference>
<dbReference type="SMART" id="SM00028">
    <property type="entry name" value="TPR"/>
    <property type="match status" value="3"/>
</dbReference>
<evidence type="ECO:0000256" key="5">
    <source>
        <dbReference type="SAM" id="MobiDB-lite"/>
    </source>
</evidence>
<dbReference type="OrthoDB" id="10255632at2759"/>
<dbReference type="GO" id="GO:0051307">
    <property type="term" value="P:meiotic chromosome separation"/>
    <property type="evidence" value="ECO:0007669"/>
    <property type="project" value="TreeGrafter"/>
</dbReference>
<evidence type="ECO:0000259" key="6">
    <source>
        <dbReference type="PROSITE" id="PS51700"/>
    </source>
</evidence>